<reference evidence="2 3" key="1">
    <citation type="journal article" date="2020" name="Nature">
        <title>Six reference-quality genomes reveal evolution of bat adaptations.</title>
        <authorList>
            <person name="Jebb D."/>
            <person name="Huang Z."/>
            <person name="Pippel M."/>
            <person name="Hughes G.M."/>
            <person name="Lavrichenko K."/>
            <person name="Devanna P."/>
            <person name="Winkler S."/>
            <person name="Jermiin L.S."/>
            <person name="Skirmuntt E.C."/>
            <person name="Katzourakis A."/>
            <person name="Burkitt-Gray L."/>
            <person name="Ray D.A."/>
            <person name="Sullivan K.A.M."/>
            <person name="Roscito J.G."/>
            <person name="Kirilenko B.M."/>
            <person name="Davalos L.M."/>
            <person name="Corthals A.P."/>
            <person name="Power M.L."/>
            <person name="Jones G."/>
            <person name="Ransome R.D."/>
            <person name="Dechmann D.K.N."/>
            <person name="Locatelli A.G."/>
            <person name="Puechmaille S.J."/>
            <person name="Fedrigo O."/>
            <person name="Jarvis E.D."/>
            <person name="Hiller M."/>
            <person name="Vernes S.C."/>
            <person name="Myers E.W."/>
            <person name="Teeling E.C."/>
        </authorList>
    </citation>
    <scope>NUCLEOTIDE SEQUENCE [LARGE SCALE GENOMIC DNA]</scope>
    <source>
        <strain evidence="2">MRhiFer1</strain>
        <tissue evidence="2">Lung</tissue>
    </source>
</reference>
<keyword evidence="1" id="KW-1133">Transmembrane helix</keyword>
<dbReference type="Proteomes" id="UP000585614">
    <property type="component" value="Unassembled WGS sequence"/>
</dbReference>
<dbReference type="EMBL" id="JACAGC010000021">
    <property type="protein sequence ID" value="KAF6293094.1"/>
    <property type="molecule type" value="Genomic_DNA"/>
</dbReference>
<gene>
    <name evidence="2" type="ORF">mRhiFer1_009010</name>
</gene>
<feature type="transmembrane region" description="Helical" evidence="1">
    <location>
        <begin position="36"/>
        <end position="55"/>
    </location>
</feature>
<keyword evidence="1" id="KW-0472">Membrane</keyword>
<proteinExistence type="predicted"/>
<keyword evidence="1" id="KW-0812">Transmembrane</keyword>
<dbReference type="AlphaFoldDB" id="A0A7J7SXL6"/>
<evidence type="ECO:0000313" key="2">
    <source>
        <dbReference type="EMBL" id="KAF6293094.1"/>
    </source>
</evidence>
<name>A0A7J7SXL6_RHIFE</name>
<accession>A0A7J7SXL6</accession>
<sequence>MSSSKLLIRCSASSSLLVIPSSALFISVIVFFTSEWFFFMVSMSFFFFMLAISLLNYSLRSLSILITIVLNSVSGRLLASILFSSFCGVFSCSFFGGHAFLCLLILAASLCCFYVLGRSATSPSLGQWPYVVGALWRPGTVSLVTCSRGISCVCCVCPPVIVEP</sequence>
<protein>
    <submittedName>
        <fullName evidence="2">Uncharacterized protein</fullName>
    </submittedName>
</protein>
<evidence type="ECO:0000313" key="3">
    <source>
        <dbReference type="Proteomes" id="UP000585614"/>
    </source>
</evidence>
<feature type="transmembrane region" description="Helical" evidence="1">
    <location>
        <begin position="12"/>
        <end position="30"/>
    </location>
</feature>
<organism evidence="2 3">
    <name type="scientific">Rhinolophus ferrumequinum</name>
    <name type="common">Greater horseshoe bat</name>
    <dbReference type="NCBI Taxonomy" id="59479"/>
    <lineage>
        <taxon>Eukaryota</taxon>
        <taxon>Metazoa</taxon>
        <taxon>Chordata</taxon>
        <taxon>Craniata</taxon>
        <taxon>Vertebrata</taxon>
        <taxon>Euteleostomi</taxon>
        <taxon>Mammalia</taxon>
        <taxon>Eutheria</taxon>
        <taxon>Laurasiatheria</taxon>
        <taxon>Chiroptera</taxon>
        <taxon>Yinpterochiroptera</taxon>
        <taxon>Rhinolophoidea</taxon>
        <taxon>Rhinolophidae</taxon>
        <taxon>Rhinolophinae</taxon>
        <taxon>Rhinolophus</taxon>
    </lineage>
</organism>
<feature type="transmembrane region" description="Helical" evidence="1">
    <location>
        <begin position="62"/>
        <end position="83"/>
    </location>
</feature>
<evidence type="ECO:0000256" key="1">
    <source>
        <dbReference type="SAM" id="Phobius"/>
    </source>
</evidence>
<feature type="transmembrane region" description="Helical" evidence="1">
    <location>
        <begin position="95"/>
        <end position="116"/>
    </location>
</feature>
<comment type="caution">
    <text evidence="2">The sequence shown here is derived from an EMBL/GenBank/DDBJ whole genome shotgun (WGS) entry which is preliminary data.</text>
</comment>